<dbReference type="GO" id="GO:0070475">
    <property type="term" value="P:rRNA base methylation"/>
    <property type="evidence" value="ECO:0007669"/>
    <property type="project" value="TreeGrafter"/>
</dbReference>
<feature type="binding site" evidence="4">
    <location>
        <position position="262"/>
    </location>
    <ligand>
        <name>S-adenosyl-L-methionine</name>
        <dbReference type="ChEBI" id="CHEBI:59789"/>
    </ligand>
</feature>
<reference evidence="6 7" key="1">
    <citation type="submission" date="2019-03" db="EMBL/GenBank/DDBJ databases">
        <title>Genomic Encyclopedia of Archaeal and Bacterial Type Strains, Phase II (KMG-II): from individual species to whole genera.</title>
        <authorList>
            <person name="Goeker M."/>
        </authorList>
    </citation>
    <scope>NUCLEOTIDE SEQUENCE [LARGE SCALE GENOMIC DNA]</scope>
    <source>
        <strain evidence="6 7">DSM 24323</strain>
    </source>
</reference>
<feature type="binding site" evidence="4">
    <location>
        <position position="212"/>
    </location>
    <ligand>
        <name>S-adenosyl-L-methionine</name>
        <dbReference type="ChEBI" id="CHEBI:59789"/>
    </ligand>
</feature>
<dbReference type="Gene3D" id="2.40.50.1070">
    <property type="match status" value="1"/>
</dbReference>
<dbReference type="InterPro" id="IPR012340">
    <property type="entry name" value="NA-bd_OB-fold"/>
</dbReference>
<evidence type="ECO:0000256" key="1">
    <source>
        <dbReference type="ARBA" id="ARBA00022603"/>
    </source>
</evidence>
<dbReference type="PROSITE" id="PS01231">
    <property type="entry name" value="TRMA_2"/>
    <property type="match status" value="1"/>
</dbReference>
<comment type="similarity">
    <text evidence="4">Belongs to the class I-like SAM-binding methyltransferase superfamily. RNA M5U methyltransferase family.</text>
</comment>
<keyword evidence="2 4" id="KW-0808">Transferase</keyword>
<dbReference type="CDD" id="cd02440">
    <property type="entry name" value="AdoMet_MTases"/>
    <property type="match status" value="1"/>
</dbReference>
<proteinExistence type="inferred from homology"/>
<dbReference type="PANTHER" id="PTHR11061:SF30">
    <property type="entry name" value="TRNA (URACIL(54)-C(5))-METHYLTRANSFERASE"/>
    <property type="match status" value="1"/>
</dbReference>
<keyword evidence="1 4" id="KW-0489">Methyltransferase</keyword>
<sequence>MTRSSTRAEVIGPLTVGPVAHGGHCIVRYEGRVIFVRHALPGERVRVRLTDTSQDRFWRGDAVEVEEASAQRVSPRCEVAGPGGCGGCDLQHVSAAGQLDWKTAVVREQLQRLGGLAWDGEVEGVDPRWEWRTRMRYRRDADGRLAMRRFRSHDLVALPAGGCPIAAAEAIVSVDEQLQPDRRIEPGPTGVPVVTEQAAGRHWTVAADGFWQVHPAAADTLVGAVLDGLAAQPGERAFDLFCGVGLFTGALADHGVQVWGVEYDRTAIGLARRNLADHGASVRFSVGDVGRELQRLPKRTDLIVLDPPRKGAGKKVVDQSIARRPRAIALVACDPAALGRDVGYFAAAGWQLQGLRAFDLFPQTHHIESVAILVPPTG</sequence>
<protein>
    <submittedName>
        <fullName evidence="6">tRNA (Uracil-5-)-methyltransferase</fullName>
    </submittedName>
</protein>
<dbReference type="InterPro" id="IPR010280">
    <property type="entry name" value="U5_MeTrfase_fam"/>
</dbReference>
<evidence type="ECO:0000313" key="6">
    <source>
        <dbReference type="EMBL" id="TDT33239.1"/>
    </source>
</evidence>
<feature type="binding site" evidence="4">
    <location>
        <position position="241"/>
    </location>
    <ligand>
        <name>S-adenosyl-L-methionine</name>
        <dbReference type="ChEBI" id="CHEBI:59789"/>
    </ligand>
</feature>
<name>A0A4R7JA30_9ACTN</name>
<feature type="binding site" evidence="4">
    <location>
        <position position="306"/>
    </location>
    <ligand>
        <name>S-adenosyl-L-methionine</name>
        <dbReference type="ChEBI" id="CHEBI:59789"/>
    </ligand>
</feature>
<accession>A0A4R7JA30</accession>
<evidence type="ECO:0000256" key="3">
    <source>
        <dbReference type="ARBA" id="ARBA00022691"/>
    </source>
</evidence>
<dbReference type="InterPro" id="IPR002792">
    <property type="entry name" value="TRAM_dom"/>
</dbReference>
<evidence type="ECO:0000313" key="7">
    <source>
        <dbReference type="Proteomes" id="UP000295371"/>
    </source>
</evidence>
<dbReference type="Gene3D" id="2.40.50.140">
    <property type="entry name" value="Nucleic acid-binding proteins"/>
    <property type="match status" value="1"/>
</dbReference>
<organism evidence="6 7">
    <name type="scientific">Naumannella halotolerans</name>
    <dbReference type="NCBI Taxonomy" id="993414"/>
    <lineage>
        <taxon>Bacteria</taxon>
        <taxon>Bacillati</taxon>
        <taxon>Actinomycetota</taxon>
        <taxon>Actinomycetes</taxon>
        <taxon>Propionibacteriales</taxon>
        <taxon>Propionibacteriaceae</taxon>
        <taxon>Naumannella</taxon>
    </lineage>
</organism>
<dbReference type="EMBL" id="SOAW01000001">
    <property type="protein sequence ID" value="TDT33239.1"/>
    <property type="molecule type" value="Genomic_DNA"/>
</dbReference>
<keyword evidence="3 4" id="KW-0949">S-adenosyl-L-methionine</keyword>
<dbReference type="SUPFAM" id="SSF53335">
    <property type="entry name" value="S-adenosyl-L-methionine-dependent methyltransferases"/>
    <property type="match status" value="1"/>
</dbReference>
<keyword evidence="7" id="KW-1185">Reference proteome</keyword>
<dbReference type="PANTHER" id="PTHR11061">
    <property type="entry name" value="RNA M5U METHYLTRANSFERASE"/>
    <property type="match status" value="1"/>
</dbReference>
<dbReference type="InterPro" id="IPR030391">
    <property type="entry name" value="MeTrfase_TrmA_CS"/>
</dbReference>
<evidence type="ECO:0000256" key="2">
    <source>
        <dbReference type="ARBA" id="ARBA00022679"/>
    </source>
</evidence>
<evidence type="ECO:0000256" key="4">
    <source>
        <dbReference type="PROSITE-ProRule" id="PRU01024"/>
    </source>
</evidence>
<dbReference type="GO" id="GO:0070041">
    <property type="term" value="F:rRNA (uridine-C5-)-methyltransferase activity"/>
    <property type="evidence" value="ECO:0007669"/>
    <property type="project" value="TreeGrafter"/>
</dbReference>
<dbReference type="AlphaFoldDB" id="A0A4R7JA30"/>
<dbReference type="Gene3D" id="3.40.50.150">
    <property type="entry name" value="Vaccinia Virus protein VP39"/>
    <property type="match status" value="2"/>
</dbReference>
<comment type="caution">
    <text evidence="6">The sequence shown here is derived from an EMBL/GenBank/DDBJ whole genome shotgun (WGS) entry which is preliminary data.</text>
</comment>
<dbReference type="PROSITE" id="PS50926">
    <property type="entry name" value="TRAM"/>
    <property type="match status" value="1"/>
</dbReference>
<gene>
    <name evidence="6" type="ORF">CLV29_0844</name>
</gene>
<evidence type="ECO:0000259" key="5">
    <source>
        <dbReference type="PROSITE" id="PS50926"/>
    </source>
</evidence>
<dbReference type="PROSITE" id="PS51687">
    <property type="entry name" value="SAM_MT_RNA_M5U"/>
    <property type="match status" value="1"/>
</dbReference>
<feature type="active site" description="Nucleophile" evidence="4">
    <location>
        <position position="333"/>
    </location>
</feature>
<feature type="domain" description="TRAM" evidence="5">
    <location>
        <begin position="4"/>
        <end position="64"/>
    </location>
</feature>
<dbReference type="Proteomes" id="UP000295371">
    <property type="component" value="Unassembled WGS sequence"/>
</dbReference>
<dbReference type="Pfam" id="PF05958">
    <property type="entry name" value="tRNA_U5-meth_tr"/>
    <property type="match status" value="1"/>
</dbReference>
<dbReference type="SUPFAM" id="SSF50249">
    <property type="entry name" value="Nucleic acid-binding proteins"/>
    <property type="match status" value="1"/>
</dbReference>
<dbReference type="InterPro" id="IPR029063">
    <property type="entry name" value="SAM-dependent_MTases_sf"/>
</dbReference>